<evidence type="ECO:0000259" key="6">
    <source>
        <dbReference type="Pfam" id="PF17805"/>
    </source>
</evidence>
<feature type="domain" description="Siroheme decarboxylase NirL-like HTH" evidence="7">
    <location>
        <begin position="8"/>
        <end position="54"/>
    </location>
</feature>
<dbReference type="AlphaFoldDB" id="S0FXA2"/>
<comment type="catalytic activity">
    <reaction evidence="5">
        <text>siroheme + 2 H(+) = 12,18-didecarboxysiroheme + 2 CO2</text>
        <dbReference type="Rhea" id="RHEA:19093"/>
        <dbReference type="ChEBI" id="CHEBI:15378"/>
        <dbReference type="ChEBI" id="CHEBI:16526"/>
        <dbReference type="ChEBI" id="CHEBI:60052"/>
        <dbReference type="ChEBI" id="CHEBI:140497"/>
        <dbReference type="EC" id="4.1.1.111"/>
    </reaction>
</comment>
<gene>
    <name evidence="8" type="primary">nirD</name>
    <name evidence="8" type="ORF">Dpo_5c02870</name>
</gene>
<organism evidence="8 9">
    <name type="scientific">Desulfotignum phosphitoxidans DSM 13687</name>
    <dbReference type="NCBI Taxonomy" id="1286635"/>
    <lineage>
        <taxon>Bacteria</taxon>
        <taxon>Pseudomonadati</taxon>
        <taxon>Thermodesulfobacteriota</taxon>
        <taxon>Desulfobacteria</taxon>
        <taxon>Desulfobacterales</taxon>
        <taxon>Desulfobacteraceae</taxon>
        <taxon>Desulfotignum</taxon>
    </lineage>
</organism>
<dbReference type="InterPro" id="IPR036388">
    <property type="entry name" value="WH-like_DNA-bd_sf"/>
</dbReference>
<dbReference type="PANTHER" id="PTHR43413:SF1">
    <property type="entry name" value="SIROHEME DECARBOXYLASE NIRL SUBUNIT"/>
    <property type="match status" value="1"/>
</dbReference>
<keyword evidence="1" id="KW-0456">Lyase</keyword>
<keyword evidence="9" id="KW-1185">Reference proteome</keyword>
<dbReference type="EC" id="4.1.1.111" evidence="4"/>
<dbReference type="InterPro" id="IPR053953">
    <property type="entry name" value="NirdL-like_HTH"/>
</dbReference>
<evidence type="ECO:0000313" key="8">
    <source>
        <dbReference type="EMBL" id="EMS79360.1"/>
    </source>
</evidence>
<evidence type="ECO:0000256" key="1">
    <source>
        <dbReference type="ARBA" id="ARBA00023239"/>
    </source>
</evidence>
<proteinExistence type="inferred from homology"/>
<comment type="caution">
    <text evidence="8">The sequence shown here is derived from an EMBL/GenBank/DDBJ whole genome shotgun (WGS) entry which is preliminary data.</text>
</comment>
<dbReference type="Pfam" id="PF22451">
    <property type="entry name" value="NirdL-like_HTH"/>
    <property type="match status" value="1"/>
</dbReference>
<dbReference type="OrthoDB" id="9806536at2"/>
<sequence length="151" mass="17339">MTAISETDKTILNLIQLDFPIDARPFRVLAEKLDLTEEELIARIQAMKDLQVIRRIGGNFSPDRLGYYSTLCTAKVPEKKIDLFTRTVNMYAGVTHNYMRDHEFNIWFTFIAPSRDQIAESLEEISRQTGVSPILNLPATRVFKISANFKL</sequence>
<dbReference type="Proteomes" id="UP000014216">
    <property type="component" value="Unassembled WGS sequence"/>
</dbReference>
<name>S0FXA2_9BACT</name>
<comment type="similarity">
    <text evidence="3">Belongs to the Ahb/Nir family.</text>
</comment>
<evidence type="ECO:0000256" key="2">
    <source>
        <dbReference type="ARBA" id="ARBA00023444"/>
    </source>
</evidence>
<accession>S0FXA2</accession>
<dbReference type="InterPro" id="IPR050684">
    <property type="entry name" value="HTH-Siroheme_Decarb"/>
</dbReference>
<evidence type="ECO:0000256" key="5">
    <source>
        <dbReference type="ARBA" id="ARBA00048470"/>
    </source>
</evidence>
<feature type="domain" description="Siroheme decarboxylase AsnC-like ligand binding" evidence="6">
    <location>
        <begin position="64"/>
        <end position="144"/>
    </location>
</feature>
<dbReference type="GO" id="GO:0016829">
    <property type="term" value="F:lyase activity"/>
    <property type="evidence" value="ECO:0007669"/>
    <property type="project" value="UniProtKB-KW"/>
</dbReference>
<dbReference type="EMBL" id="APJX01000005">
    <property type="protein sequence ID" value="EMS79360.1"/>
    <property type="molecule type" value="Genomic_DNA"/>
</dbReference>
<dbReference type="Pfam" id="PF17805">
    <property type="entry name" value="AsnC_trans_reg2"/>
    <property type="match status" value="1"/>
</dbReference>
<comment type="pathway">
    <text evidence="2">Porphyrin-containing compound metabolism.</text>
</comment>
<evidence type="ECO:0000256" key="3">
    <source>
        <dbReference type="ARBA" id="ARBA00023457"/>
    </source>
</evidence>
<dbReference type="Gene3D" id="3.30.70.3460">
    <property type="match status" value="1"/>
</dbReference>
<reference evidence="8 9" key="1">
    <citation type="journal article" date="2013" name="Genome Announc.">
        <title>Draft Genome Sequence of Desulfotignum phosphitoxidans DSM 13687 Strain FiPS-3.</title>
        <authorList>
            <person name="Poehlein A."/>
            <person name="Daniel R."/>
            <person name="Simeonova D.D."/>
        </authorList>
    </citation>
    <scope>NUCLEOTIDE SEQUENCE [LARGE SCALE GENOMIC DNA]</scope>
    <source>
        <strain evidence="8 9">DSM 13687</strain>
    </source>
</reference>
<dbReference type="Gene3D" id="1.10.10.10">
    <property type="entry name" value="Winged helix-like DNA-binding domain superfamily/Winged helix DNA-binding domain"/>
    <property type="match status" value="1"/>
</dbReference>
<dbReference type="PANTHER" id="PTHR43413">
    <property type="entry name" value="TRANSCRIPTIONAL REGULATOR, ASNC FAMILY"/>
    <property type="match status" value="1"/>
</dbReference>
<evidence type="ECO:0000313" key="9">
    <source>
        <dbReference type="Proteomes" id="UP000014216"/>
    </source>
</evidence>
<protein>
    <recommendedName>
        <fullName evidence="4">siroheme decarboxylase</fullName>
        <ecNumber evidence="4">4.1.1.111</ecNumber>
    </recommendedName>
</protein>
<evidence type="ECO:0000256" key="4">
    <source>
        <dbReference type="ARBA" id="ARBA00023471"/>
    </source>
</evidence>
<evidence type="ECO:0000259" key="7">
    <source>
        <dbReference type="Pfam" id="PF22451"/>
    </source>
</evidence>
<dbReference type="RefSeq" id="WP_006966490.1">
    <property type="nucleotide sequence ID" value="NZ_APJX01000005.1"/>
</dbReference>
<dbReference type="InterPro" id="IPR040523">
    <property type="entry name" value="AsnC_trans_reg2"/>
</dbReference>